<dbReference type="EMBL" id="CACVAY010000015">
    <property type="protein sequence ID" value="CAA6803337.1"/>
    <property type="molecule type" value="Genomic_DNA"/>
</dbReference>
<evidence type="ECO:0000313" key="1">
    <source>
        <dbReference type="EMBL" id="CAA6803337.1"/>
    </source>
</evidence>
<dbReference type="AlphaFoldDB" id="A0A6S6SDB0"/>
<gene>
    <name evidence="1" type="ORF">HELGO_WM11214</name>
</gene>
<organism evidence="1">
    <name type="scientific">uncultured Thiotrichaceae bacterium</name>
    <dbReference type="NCBI Taxonomy" id="298394"/>
    <lineage>
        <taxon>Bacteria</taxon>
        <taxon>Pseudomonadati</taxon>
        <taxon>Pseudomonadota</taxon>
        <taxon>Gammaproteobacteria</taxon>
        <taxon>Thiotrichales</taxon>
        <taxon>Thiotrichaceae</taxon>
        <taxon>environmental samples</taxon>
    </lineage>
</organism>
<reference evidence="1" key="1">
    <citation type="submission" date="2020-01" db="EMBL/GenBank/DDBJ databases">
        <authorList>
            <person name="Meier V. D."/>
            <person name="Meier V D."/>
        </authorList>
    </citation>
    <scope>NUCLEOTIDE SEQUENCE</scope>
    <source>
        <strain evidence="1">HLG_WM_MAG_07</strain>
    </source>
</reference>
<accession>A0A6S6SDB0</accession>
<name>A0A6S6SDB0_9GAMM</name>
<protein>
    <submittedName>
        <fullName evidence="1">Uncharacterized protein</fullName>
    </submittedName>
</protein>
<proteinExistence type="predicted"/>
<sequence length="102" mass="11777">MNQSNSIEQEPPIRVTKHAMKRFKQRLGLPKSAHKKSALRAYKDGLADDHARGKAKLFLRKLASNNNKNILRVYGEFVYIFDETTLVTVFGIPRGIRKDFFQ</sequence>